<keyword evidence="5 6" id="KW-0472">Membrane</keyword>
<name>G0Y653_ISOEN</name>
<evidence type="ECO:0000256" key="1">
    <source>
        <dbReference type="ARBA" id="ARBA00004141"/>
    </source>
</evidence>
<feature type="transmembrane region" description="Helical" evidence="6">
    <location>
        <begin position="202"/>
        <end position="218"/>
    </location>
</feature>
<dbReference type="InterPro" id="IPR002033">
    <property type="entry name" value="TatC"/>
</dbReference>
<proteinExistence type="evidence at transcript level"/>
<dbReference type="PANTHER" id="PTHR30371">
    <property type="entry name" value="SEC-INDEPENDENT PROTEIN TRANSLOCASE PROTEIN TATC"/>
    <property type="match status" value="1"/>
</dbReference>
<accession>G0Y653</accession>
<dbReference type="AlphaFoldDB" id="G0Y653"/>
<feature type="transmembrane region" description="Helical" evidence="6">
    <location>
        <begin position="161"/>
        <end position="186"/>
    </location>
</feature>
<evidence type="ECO:0000256" key="6">
    <source>
        <dbReference type="SAM" id="Phobius"/>
    </source>
</evidence>
<feature type="transmembrane region" description="Helical" evidence="6">
    <location>
        <begin position="15"/>
        <end position="36"/>
    </location>
</feature>
<dbReference type="EMBL" id="HQ616418">
    <property type="protein sequence ID" value="ADT62131.1"/>
    <property type="molecule type" value="mRNA"/>
</dbReference>
<gene>
    <name evidence="7" type="primary">tatC</name>
</gene>
<keyword evidence="7" id="KW-0496">Mitochondrion</keyword>
<reference evidence="7" key="1">
    <citation type="journal article" date="2011" name="Nucleic Acids Res.">
        <title>A unique transcriptome: 1782 positions of RNA editing alter 1406 codon identities in mitochondrial mRNAs of the lycophyte Isoetes engelmannii.</title>
        <authorList>
            <person name="Grewe F."/>
            <person name="Herres S."/>
            <person name="Viehover P."/>
            <person name="Polsakiewicz M."/>
            <person name="Weisshaar B."/>
            <person name="Knoop V."/>
        </authorList>
    </citation>
    <scope>NUCLEOTIDE SEQUENCE</scope>
</reference>
<dbReference type="GO" id="GO:0043953">
    <property type="term" value="P:protein transport by the Tat complex"/>
    <property type="evidence" value="ECO:0007669"/>
    <property type="project" value="TreeGrafter"/>
</dbReference>
<feature type="transmembrane region" description="Helical" evidence="6">
    <location>
        <begin position="73"/>
        <end position="91"/>
    </location>
</feature>
<dbReference type="GO" id="GO:0065002">
    <property type="term" value="P:intracellular protein transmembrane transport"/>
    <property type="evidence" value="ECO:0007669"/>
    <property type="project" value="TreeGrafter"/>
</dbReference>
<organism evidence="7">
    <name type="scientific">Isoetes engelmannii</name>
    <name type="common">Engelmann's quillwort</name>
    <name type="synonym">Appalachian quillwort</name>
    <dbReference type="NCBI Taxonomy" id="37427"/>
    <lineage>
        <taxon>Eukaryota</taxon>
        <taxon>Viridiplantae</taxon>
        <taxon>Streptophyta</taxon>
        <taxon>Embryophyta</taxon>
        <taxon>Tracheophyta</taxon>
        <taxon>Lycopodiopsida</taxon>
        <taxon>Isoetales</taxon>
        <taxon>Isoetaceae</taxon>
        <taxon>Isoetes</taxon>
    </lineage>
</organism>
<evidence type="ECO:0000256" key="4">
    <source>
        <dbReference type="ARBA" id="ARBA00022989"/>
    </source>
</evidence>
<dbReference type="GO" id="GO:0009977">
    <property type="term" value="F:proton motive force dependent protein transmembrane transporter activity"/>
    <property type="evidence" value="ECO:0007669"/>
    <property type="project" value="TreeGrafter"/>
</dbReference>
<evidence type="ECO:0000256" key="2">
    <source>
        <dbReference type="ARBA" id="ARBA00008882"/>
    </source>
</evidence>
<evidence type="ECO:0000256" key="3">
    <source>
        <dbReference type="ARBA" id="ARBA00022692"/>
    </source>
</evidence>
<evidence type="ECO:0000313" key="7">
    <source>
        <dbReference type="EMBL" id="ADT62131.1"/>
    </source>
</evidence>
<comment type="similarity">
    <text evidence="2">Belongs to the TatC family.</text>
</comment>
<sequence>MRSLNFVLETIQEEFIIRFFWILICFSLTWFTCYWFSEELIFLLAKPFLILPHYLDPYSSFICTGLTEALSTYVTMSLILCLYFLFPFLSYQIWCFLIPSCSEKGRKRYNELFYLSGFCFFLFLFVTFSWAAPNVWHFLYSLSTTSTNLLTIRLQPKISNYIMLTVRILFLSSICSQVPVIVICLLESRGLSAVETLIKNRRFQMVFSLFISAFLAPPDIWCQIVAFFSLYFLIELTIFVALIKFSCKLTR</sequence>
<dbReference type="NCBIfam" id="TIGR00945">
    <property type="entry name" value="tatC"/>
    <property type="match status" value="1"/>
</dbReference>
<dbReference type="Pfam" id="PF00902">
    <property type="entry name" value="TatC"/>
    <property type="match status" value="1"/>
</dbReference>
<evidence type="ECO:0000256" key="5">
    <source>
        <dbReference type="ARBA" id="ARBA00023136"/>
    </source>
</evidence>
<feature type="transmembrane region" description="Helical" evidence="6">
    <location>
        <begin position="224"/>
        <end position="243"/>
    </location>
</feature>
<feature type="transmembrane region" description="Helical" evidence="6">
    <location>
        <begin position="112"/>
        <end position="132"/>
    </location>
</feature>
<dbReference type="GO" id="GO:0033281">
    <property type="term" value="C:TAT protein transport complex"/>
    <property type="evidence" value="ECO:0007669"/>
    <property type="project" value="TreeGrafter"/>
</dbReference>
<dbReference type="PANTHER" id="PTHR30371:SF0">
    <property type="entry name" value="SEC-INDEPENDENT PROTEIN TRANSLOCASE PROTEIN TATC, CHLOROPLASTIC-RELATED"/>
    <property type="match status" value="1"/>
</dbReference>
<comment type="subcellular location">
    <subcellularLocation>
        <location evidence="1">Membrane</location>
        <topology evidence="1">Multi-pass membrane protein</topology>
    </subcellularLocation>
</comment>
<keyword evidence="3 6" id="KW-0812">Transmembrane</keyword>
<keyword evidence="4 6" id="KW-1133">Transmembrane helix</keyword>
<protein>
    <submittedName>
        <fullName evidence="7">SecY-independent transporter protein</fullName>
    </submittedName>
</protein>
<geneLocation type="mitochondrion" evidence="7"/>